<keyword evidence="4" id="KW-0949">S-adenosyl-L-methionine</keyword>
<name>A0A1F4T4K7_UNCSA</name>
<evidence type="ECO:0000256" key="8">
    <source>
        <dbReference type="ARBA" id="ARBA00023014"/>
    </source>
</evidence>
<dbReference type="InterPro" id="IPR050105">
    <property type="entry name" value="MoCo_biosynth_MoaA/MoaC"/>
</dbReference>
<dbReference type="GO" id="GO:0005525">
    <property type="term" value="F:GTP binding"/>
    <property type="evidence" value="ECO:0007669"/>
    <property type="project" value="UniProtKB-KW"/>
</dbReference>
<gene>
    <name evidence="13" type="ORF">A3K49_01585</name>
</gene>
<dbReference type="UniPathway" id="UPA00344"/>
<keyword evidence="7" id="KW-0408">Iron</keyword>
<evidence type="ECO:0000256" key="1">
    <source>
        <dbReference type="ARBA" id="ARBA00001966"/>
    </source>
</evidence>
<dbReference type="Gene3D" id="3.20.20.70">
    <property type="entry name" value="Aldolase class I"/>
    <property type="match status" value="1"/>
</dbReference>
<keyword evidence="3" id="KW-0004">4Fe-4S</keyword>
<dbReference type="SFLD" id="SFLDG01067">
    <property type="entry name" value="SPASM/twitch_domain_containing"/>
    <property type="match status" value="1"/>
</dbReference>
<evidence type="ECO:0000256" key="2">
    <source>
        <dbReference type="ARBA" id="ARBA00012167"/>
    </source>
</evidence>
<evidence type="ECO:0000256" key="11">
    <source>
        <dbReference type="ARBA" id="ARBA00048697"/>
    </source>
</evidence>
<evidence type="ECO:0000256" key="6">
    <source>
        <dbReference type="ARBA" id="ARBA00022741"/>
    </source>
</evidence>
<evidence type="ECO:0000313" key="13">
    <source>
        <dbReference type="EMBL" id="OGC27692.1"/>
    </source>
</evidence>
<keyword evidence="10" id="KW-0501">Molybdenum cofactor biosynthesis</keyword>
<dbReference type="Pfam" id="PF06463">
    <property type="entry name" value="Mob_synth_C"/>
    <property type="match status" value="1"/>
</dbReference>
<protein>
    <recommendedName>
        <fullName evidence="2">GTP 3',8-cyclase</fullName>
        <ecNumber evidence="2">4.1.99.22</ecNumber>
    </recommendedName>
</protein>
<evidence type="ECO:0000256" key="10">
    <source>
        <dbReference type="ARBA" id="ARBA00023150"/>
    </source>
</evidence>
<evidence type="ECO:0000259" key="12">
    <source>
        <dbReference type="PROSITE" id="PS51918"/>
    </source>
</evidence>
<dbReference type="InterPro" id="IPR010505">
    <property type="entry name" value="MoaA_twitch"/>
</dbReference>
<dbReference type="PANTHER" id="PTHR22960:SF0">
    <property type="entry name" value="MOLYBDENUM COFACTOR BIOSYNTHESIS PROTEIN 1"/>
    <property type="match status" value="1"/>
</dbReference>
<dbReference type="SUPFAM" id="SSF102114">
    <property type="entry name" value="Radical SAM enzymes"/>
    <property type="match status" value="1"/>
</dbReference>
<dbReference type="SFLD" id="SFLDG01386">
    <property type="entry name" value="main_SPASM_domain-containing"/>
    <property type="match status" value="1"/>
</dbReference>
<comment type="catalytic activity">
    <reaction evidence="11">
        <text>GTP + AH2 + S-adenosyl-L-methionine = (8S)-3',8-cyclo-7,8-dihydroguanosine 5'-triphosphate + 5'-deoxyadenosine + L-methionine + A + H(+)</text>
        <dbReference type="Rhea" id="RHEA:49576"/>
        <dbReference type="ChEBI" id="CHEBI:13193"/>
        <dbReference type="ChEBI" id="CHEBI:15378"/>
        <dbReference type="ChEBI" id="CHEBI:17319"/>
        <dbReference type="ChEBI" id="CHEBI:17499"/>
        <dbReference type="ChEBI" id="CHEBI:37565"/>
        <dbReference type="ChEBI" id="CHEBI:57844"/>
        <dbReference type="ChEBI" id="CHEBI:59789"/>
        <dbReference type="ChEBI" id="CHEBI:131766"/>
        <dbReference type="EC" id="4.1.99.22"/>
    </reaction>
</comment>
<dbReference type="GO" id="GO:0061799">
    <property type="term" value="F:cyclic pyranopterin monophosphate synthase activity"/>
    <property type="evidence" value="ECO:0007669"/>
    <property type="project" value="TreeGrafter"/>
</dbReference>
<evidence type="ECO:0000256" key="9">
    <source>
        <dbReference type="ARBA" id="ARBA00023134"/>
    </source>
</evidence>
<dbReference type="GO" id="GO:0006777">
    <property type="term" value="P:Mo-molybdopterin cofactor biosynthetic process"/>
    <property type="evidence" value="ECO:0007669"/>
    <property type="project" value="UniProtKB-KW"/>
</dbReference>
<keyword evidence="6" id="KW-0547">Nucleotide-binding</keyword>
<dbReference type="EMBL" id="MEUG01000001">
    <property type="protein sequence ID" value="OGC27692.1"/>
    <property type="molecule type" value="Genomic_DNA"/>
</dbReference>
<dbReference type="PROSITE" id="PS01305">
    <property type="entry name" value="MOAA_NIFB_PQQE"/>
    <property type="match status" value="1"/>
</dbReference>
<accession>A0A1F4T4K7</accession>
<dbReference type="EC" id="4.1.99.22" evidence="2"/>
<dbReference type="InterPro" id="IPR058240">
    <property type="entry name" value="rSAM_sf"/>
</dbReference>
<evidence type="ECO:0000256" key="7">
    <source>
        <dbReference type="ARBA" id="ARBA00023004"/>
    </source>
</evidence>
<keyword evidence="8" id="KW-0411">Iron-sulfur</keyword>
<dbReference type="InterPro" id="IPR013785">
    <property type="entry name" value="Aldolase_TIM"/>
</dbReference>
<dbReference type="SMART" id="SM00729">
    <property type="entry name" value="Elp3"/>
    <property type="match status" value="1"/>
</dbReference>
<dbReference type="CDD" id="cd01335">
    <property type="entry name" value="Radical_SAM"/>
    <property type="match status" value="1"/>
</dbReference>
<organism evidence="13 14">
    <name type="scientific">candidate division WOR-1 bacterium RIFOXYC12_FULL_54_18</name>
    <dbReference type="NCBI Taxonomy" id="1802584"/>
    <lineage>
        <taxon>Bacteria</taxon>
        <taxon>Bacillati</taxon>
        <taxon>Saganbacteria</taxon>
    </lineage>
</organism>
<keyword evidence="5" id="KW-0479">Metal-binding</keyword>
<comment type="caution">
    <text evidence="13">The sequence shown here is derived from an EMBL/GenBank/DDBJ whole genome shotgun (WGS) entry which is preliminary data.</text>
</comment>
<evidence type="ECO:0000256" key="3">
    <source>
        <dbReference type="ARBA" id="ARBA00022485"/>
    </source>
</evidence>
<keyword evidence="9" id="KW-0342">GTP-binding</keyword>
<dbReference type="InterPro" id="IPR000385">
    <property type="entry name" value="MoaA_NifB_PqqE_Fe-S-bd_CS"/>
</dbReference>
<evidence type="ECO:0000256" key="4">
    <source>
        <dbReference type="ARBA" id="ARBA00022691"/>
    </source>
</evidence>
<dbReference type="InterPro" id="IPR006638">
    <property type="entry name" value="Elp3/MiaA/NifB-like_rSAM"/>
</dbReference>
<dbReference type="GO" id="GO:0046872">
    <property type="term" value="F:metal ion binding"/>
    <property type="evidence" value="ECO:0007669"/>
    <property type="project" value="UniProtKB-KW"/>
</dbReference>
<dbReference type="InterPro" id="IPR007197">
    <property type="entry name" value="rSAM"/>
</dbReference>
<dbReference type="PROSITE" id="PS51918">
    <property type="entry name" value="RADICAL_SAM"/>
    <property type="match status" value="1"/>
</dbReference>
<reference evidence="13 14" key="1">
    <citation type="journal article" date="2016" name="Nat. Commun.">
        <title>Thousands of microbial genomes shed light on interconnected biogeochemical processes in an aquifer system.</title>
        <authorList>
            <person name="Anantharaman K."/>
            <person name="Brown C.T."/>
            <person name="Hug L.A."/>
            <person name="Sharon I."/>
            <person name="Castelle C.J."/>
            <person name="Probst A.J."/>
            <person name="Thomas B.C."/>
            <person name="Singh A."/>
            <person name="Wilkins M.J."/>
            <person name="Karaoz U."/>
            <person name="Brodie E.L."/>
            <person name="Williams K.H."/>
            <person name="Hubbard S.S."/>
            <person name="Banfield J.F."/>
        </authorList>
    </citation>
    <scope>NUCLEOTIDE SEQUENCE [LARGE SCALE GENOMIC DNA]</scope>
</reference>
<proteinExistence type="predicted"/>
<dbReference type="AlphaFoldDB" id="A0A1F4T4K7"/>
<sequence length="266" mass="29365">MLDQFNRNIYYLRIAVTDKCNLRCTYCMPEEGIKLKAHSDILSFEEIEEVVKAAVKLGFYKFRLTGGEPLVRRGIVDLARQLAAIPGVKTLAMTTNGLLLPEYAQGLKAAGLTRLNISLDSLRPERYREITRCGDLNLALAGIKAARDAGFTGTKLNSVLVDKFNDDEKESLASFAEKNGLKARFIKKMDLKSGEFYKVENGEGGDCSICNRVRLTADGKLRPCLFSNYEVDVRSMGAEAALKAVINNKPARGGKSNNREMIEIGG</sequence>
<evidence type="ECO:0000256" key="5">
    <source>
        <dbReference type="ARBA" id="ARBA00022723"/>
    </source>
</evidence>
<dbReference type="SFLD" id="SFLDS00029">
    <property type="entry name" value="Radical_SAM"/>
    <property type="match status" value="1"/>
</dbReference>
<dbReference type="Pfam" id="PF04055">
    <property type="entry name" value="Radical_SAM"/>
    <property type="match status" value="1"/>
</dbReference>
<dbReference type="Proteomes" id="UP000178602">
    <property type="component" value="Unassembled WGS sequence"/>
</dbReference>
<dbReference type="PANTHER" id="PTHR22960">
    <property type="entry name" value="MOLYBDOPTERIN COFACTOR SYNTHESIS PROTEIN A"/>
    <property type="match status" value="1"/>
</dbReference>
<dbReference type="GO" id="GO:0051539">
    <property type="term" value="F:4 iron, 4 sulfur cluster binding"/>
    <property type="evidence" value="ECO:0007669"/>
    <property type="project" value="UniProtKB-KW"/>
</dbReference>
<evidence type="ECO:0000313" key="14">
    <source>
        <dbReference type="Proteomes" id="UP000178602"/>
    </source>
</evidence>
<dbReference type="GO" id="GO:0061798">
    <property type="term" value="F:GTP 3',8'-cyclase activity"/>
    <property type="evidence" value="ECO:0007669"/>
    <property type="project" value="UniProtKB-EC"/>
</dbReference>
<feature type="domain" description="Radical SAM core" evidence="12">
    <location>
        <begin position="4"/>
        <end position="225"/>
    </location>
</feature>
<dbReference type="CDD" id="cd21117">
    <property type="entry name" value="Twitch_MoaA"/>
    <property type="match status" value="1"/>
</dbReference>
<comment type="cofactor">
    <cofactor evidence="1">
        <name>[4Fe-4S] cluster</name>
        <dbReference type="ChEBI" id="CHEBI:49883"/>
    </cofactor>
</comment>